<dbReference type="Gene3D" id="1.10.460.10">
    <property type="entry name" value="Topoisomerase I, domain 2"/>
    <property type="match status" value="1"/>
</dbReference>
<dbReference type="Gene3D" id="2.70.20.10">
    <property type="entry name" value="Topoisomerase I, domain 3"/>
    <property type="match status" value="1"/>
</dbReference>
<dbReference type="InterPro" id="IPR013497">
    <property type="entry name" value="Topo_IA_cen"/>
</dbReference>
<evidence type="ECO:0000313" key="3">
    <source>
        <dbReference type="EMBL" id="GAG24948.1"/>
    </source>
</evidence>
<keyword evidence="1" id="KW-0413">Isomerase</keyword>
<dbReference type="InterPro" id="IPR023405">
    <property type="entry name" value="Topo_IA_core_domain"/>
</dbReference>
<dbReference type="InterPro" id="IPR025589">
    <property type="entry name" value="Toprim_C_rpt"/>
</dbReference>
<dbReference type="PANTHER" id="PTHR42785">
    <property type="entry name" value="DNA TOPOISOMERASE, TYPE IA, CORE"/>
    <property type="match status" value="1"/>
</dbReference>
<organism evidence="3">
    <name type="scientific">marine sediment metagenome</name>
    <dbReference type="NCBI Taxonomy" id="412755"/>
    <lineage>
        <taxon>unclassified sequences</taxon>
        <taxon>metagenomes</taxon>
        <taxon>ecological metagenomes</taxon>
    </lineage>
</organism>
<dbReference type="InterPro" id="IPR013825">
    <property type="entry name" value="Topo_IA_cen_sub2"/>
</dbReference>
<dbReference type="PROSITE" id="PS52039">
    <property type="entry name" value="TOPO_IA_2"/>
    <property type="match status" value="1"/>
</dbReference>
<feature type="domain" description="Topo IA-type catalytic" evidence="2">
    <location>
        <begin position="1"/>
        <end position="150"/>
    </location>
</feature>
<dbReference type="GO" id="GO:0006265">
    <property type="term" value="P:DNA topological change"/>
    <property type="evidence" value="ECO:0007669"/>
    <property type="project" value="InterPro"/>
</dbReference>
<dbReference type="EMBL" id="BARS01033349">
    <property type="protein sequence ID" value="GAG24948.1"/>
    <property type="molecule type" value="Genomic_DNA"/>
</dbReference>
<evidence type="ECO:0000256" key="1">
    <source>
        <dbReference type="ARBA" id="ARBA00023235"/>
    </source>
</evidence>
<evidence type="ECO:0000259" key="2">
    <source>
        <dbReference type="PROSITE" id="PS52039"/>
    </source>
</evidence>
<accession>X0WKE6</accession>
<gene>
    <name evidence="3" type="ORF">S01H1_51662</name>
</gene>
<reference evidence="3" key="1">
    <citation type="journal article" date="2014" name="Front. Microbiol.">
        <title>High frequency of phylogenetically diverse reductive dehalogenase-homologous genes in deep subseafloor sedimentary metagenomes.</title>
        <authorList>
            <person name="Kawai M."/>
            <person name="Futagami T."/>
            <person name="Toyoda A."/>
            <person name="Takaki Y."/>
            <person name="Nishi S."/>
            <person name="Hori S."/>
            <person name="Arai W."/>
            <person name="Tsubouchi T."/>
            <person name="Morono Y."/>
            <person name="Uchiyama I."/>
            <person name="Ito T."/>
            <person name="Fujiyama A."/>
            <person name="Inagaki F."/>
            <person name="Takami H."/>
        </authorList>
    </citation>
    <scope>NUCLEOTIDE SEQUENCE</scope>
    <source>
        <strain evidence="3">Expedition CK06-06</strain>
    </source>
</reference>
<dbReference type="Pfam" id="PF13368">
    <property type="entry name" value="Toprim_C_rpt"/>
    <property type="match status" value="1"/>
</dbReference>
<name>X0WKE6_9ZZZZ</name>
<feature type="non-terminal residue" evidence="3">
    <location>
        <position position="260"/>
    </location>
</feature>
<feature type="non-terminal residue" evidence="3">
    <location>
        <position position="1"/>
    </location>
</feature>
<dbReference type="GO" id="GO:0003677">
    <property type="term" value="F:DNA binding"/>
    <property type="evidence" value="ECO:0007669"/>
    <property type="project" value="InterPro"/>
</dbReference>
<dbReference type="InterPro" id="IPR013824">
    <property type="entry name" value="Topo_IA_cen_sub1"/>
</dbReference>
<sequence>YLRAYVEGSDDPNAELADKEIVLPAVAEGDFLVCQAMEPLGHTTQPPGRYSEAALTRTLEERGIGRPSTYASIIDTILARQYVFKKGNALVPTWVAFSVVRLLEEYLTSLVDYDFTAQMEDRLDTISRGEGAQLDYLRDFYFGDGHAGLKALLERQADAIDARSISQVSIGKPDGGPEVFVRVGRYGPYLEQGERRASVPDDIPPDELTVARALEMLEKAQLAEEPLGVCPVTHRNVFVKVGRFGPYVQRGTSDDDEKPQ</sequence>
<dbReference type="PANTHER" id="PTHR42785:SF1">
    <property type="entry name" value="DNA TOPOISOMERASE"/>
    <property type="match status" value="1"/>
</dbReference>
<dbReference type="Pfam" id="PF01131">
    <property type="entry name" value="Topoisom_bac"/>
    <property type="match status" value="1"/>
</dbReference>
<dbReference type="InterPro" id="IPR000380">
    <property type="entry name" value="Topo_IA"/>
</dbReference>
<comment type="caution">
    <text evidence="3">The sequence shown here is derived from an EMBL/GenBank/DDBJ whole genome shotgun (WGS) entry which is preliminary data.</text>
</comment>
<proteinExistence type="predicted"/>
<dbReference type="SUPFAM" id="SSF56712">
    <property type="entry name" value="Prokaryotic type I DNA topoisomerase"/>
    <property type="match status" value="1"/>
</dbReference>
<dbReference type="GO" id="GO:0003917">
    <property type="term" value="F:DNA topoisomerase type I (single strand cut, ATP-independent) activity"/>
    <property type="evidence" value="ECO:0007669"/>
    <property type="project" value="InterPro"/>
</dbReference>
<protein>
    <recommendedName>
        <fullName evidence="2">Topo IA-type catalytic domain-containing protein</fullName>
    </recommendedName>
</protein>
<dbReference type="AlphaFoldDB" id="X0WKE6"/>